<dbReference type="EMBL" id="EF134293">
    <property type="protein sequence ID" value="ABV22407.1"/>
    <property type="molecule type" value="mRNA"/>
</dbReference>
<organism evidence="1">
    <name type="scientific">Noctiluca scintillans</name>
    <name type="common">Sea sparkle</name>
    <name type="synonym">Red tide dinoflagellate</name>
    <dbReference type="NCBI Taxonomy" id="2966"/>
    <lineage>
        <taxon>Eukaryota</taxon>
        <taxon>Sar</taxon>
        <taxon>Alveolata</taxon>
        <taxon>Dinophyceae</taxon>
        <taxon>Noctilucales</taxon>
        <taxon>Noctilucaceae</taxon>
        <taxon>Noctiluca</taxon>
    </lineage>
</organism>
<sequence length="101" mass="10282">MNSVLISCAKPIARAMLRGTRALALGRPLLSDAPAGPPCGSACATPTSCAPDTPAKADIAHKAVGSAGATYGYSQKYAEGWERIFAKKKQAATNSSATVSE</sequence>
<reference evidence="1" key="1">
    <citation type="journal article" date="2007" name="Proc. Natl. Acad. Sci. U.S.A.">
        <title>Spliced leader RNA trans-splicing in dinoflagellates.</title>
        <authorList>
            <person name="Zhang H."/>
            <person name="Hou Y."/>
            <person name="Miranda L."/>
            <person name="Campbell D.A."/>
            <person name="Sturm N.R."/>
            <person name="Gaasterland T."/>
            <person name="Lin S."/>
        </authorList>
    </citation>
    <scope>NUCLEOTIDE SEQUENCE</scope>
    <source>
        <strain evidence="1">Nsc-cDNA48-1</strain>
        <strain evidence="2">Nsc-cDNA48-2</strain>
    </source>
</reference>
<proteinExistence type="evidence at transcript level"/>
<protein>
    <submittedName>
        <fullName evidence="1">Uncharacterized protein</fullName>
    </submittedName>
</protein>
<dbReference type="EMBL" id="EF134294">
    <property type="protein sequence ID" value="ABV22408.1"/>
    <property type="molecule type" value="mRNA"/>
</dbReference>
<evidence type="ECO:0000313" key="2">
    <source>
        <dbReference type="EMBL" id="ABV22408.1"/>
    </source>
</evidence>
<evidence type="ECO:0000313" key="1">
    <source>
        <dbReference type="EMBL" id="ABV22407.1"/>
    </source>
</evidence>
<name>A7WQB5_NOCSC</name>
<dbReference type="AlphaFoldDB" id="A7WQB5"/>
<accession>A7WQB5</accession>